<comment type="caution">
    <text evidence="3">The sequence shown here is derived from an EMBL/GenBank/DDBJ whole genome shotgun (WGS) entry which is preliminary data.</text>
</comment>
<evidence type="ECO:0008006" key="5">
    <source>
        <dbReference type="Google" id="ProtNLM"/>
    </source>
</evidence>
<dbReference type="PANTHER" id="PTHR23525:SF1">
    <property type="entry name" value="NODULIN-LIKE DOMAIN-CONTAINING PROTEIN"/>
    <property type="match status" value="1"/>
</dbReference>
<feature type="transmembrane region" description="Helical" evidence="2">
    <location>
        <begin position="316"/>
        <end position="345"/>
    </location>
</feature>
<name>A0A1Q9DJA4_SYMMI</name>
<evidence type="ECO:0000313" key="3">
    <source>
        <dbReference type="EMBL" id="OLP95236.1"/>
    </source>
</evidence>
<feature type="transmembrane region" description="Helical" evidence="2">
    <location>
        <begin position="192"/>
        <end position="211"/>
    </location>
</feature>
<feature type="transmembrane region" description="Helical" evidence="2">
    <location>
        <begin position="404"/>
        <end position="427"/>
    </location>
</feature>
<evidence type="ECO:0000313" key="4">
    <source>
        <dbReference type="Proteomes" id="UP000186817"/>
    </source>
</evidence>
<protein>
    <recommendedName>
        <fullName evidence="5">Major facilitator superfamily (MFS) profile domain-containing protein</fullName>
    </recommendedName>
</protein>
<feature type="region of interest" description="Disordered" evidence="1">
    <location>
        <begin position="472"/>
        <end position="494"/>
    </location>
</feature>
<feature type="transmembrane region" description="Helical" evidence="2">
    <location>
        <begin position="98"/>
        <end position="122"/>
    </location>
</feature>
<accession>A0A1Q9DJA4</accession>
<feature type="transmembrane region" description="Helical" evidence="2">
    <location>
        <begin position="433"/>
        <end position="451"/>
    </location>
</feature>
<feature type="transmembrane region" description="Helical" evidence="2">
    <location>
        <begin position="161"/>
        <end position="180"/>
    </location>
</feature>
<dbReference type="EMBL" id="LSRX01000511">
    <property type="protein sequence ID" value="OLP95236.1"/>
    <property type="molecule type" value="Genomic_DNA"/>
</dbReference>
<sequence length="644" mass="70201">METMEMQQELAGSEGPGPKDYHKNIRCIFVSLFFGVALSAVTLGPLFDAYLLNIGGVNGNKLVGAVESTRGILQLVLAYPIGAVSDKMSRIRLLKLDLPFWTLGLGLLIIGVLLDSLPLLFIGIGVWAPCSQCWNSTAQVVVADSAHAGERVKVVSRMTSLRLIAIASGPLLQALMLLISHQNHWGSSLLRSVILSGCVLWPGVLIWTLRLSDLPPLETRGGSRHDEHSAYAASDLERRHLGIPVRWWIAGTLEFMSLVTAIGAGMTVKFFPLFFRVDYHFTPLEVCILSCVYPLCISAMVEICRRISKRLGRLTAVMLFHFLGTACLFAMCYMRSLVLVLPLYLLRGALMNARGPIVRSMIMDLVTSDLRGRWNSIQSLSGFTWSGSAALGGYLADYAGDYRFTFIVTALIYTASFFIGLPLYFIYPADQGLDFAFLAVCFCIRAVGICCGRQSIWTGSSGRFAVDGPAGFAESRQTPPGKAPARHSHDPPWTRTANTEVQKLHTDDPSIDQLASLNQVVAGGSAPYAANMERHETAGQIDKFLAKPAGQVSTVPCSEVVLGSTFRCRVMAGPDDPIIATISGTISCCPRGQFSCPPTPGVRQLQPRCRHEMPCLVPAQQRSERPKAPVLERKAEPVEVLQAP</sequence>
<dbReference type="CDD" id="cd06174">
    <property type="entry name" value="MFS"/>
    <property type="match status" value="1"/>
</dbReference>
<keyword evidence="4" id="KW-1185">Reference proteome</keyword>
<keyword evidence="2" id="KW-0472">Membrane</keyword>
<feature type="transmembrane region" description="Helical" evidence="2">
    <location>
        <begin position="283"/>
        <end position="304"/>
    </location>
</feature>
<reference evidence="3 4" key="1">
    <citation type="submission" date="2016-02" db="EMBL/GenBank/DDBJ databases">
        <title>Genome analysis of coral dinoflagellate symbionts highlights evolutionary adaptations to a symbiotic lifestyle.</title>
        <authorList>
            <person name="Aranda M."/>
            <person name="Li Y."/>
            <person name="Liew Y.J."/>
            <person name="Baumgarten S."/>
            <person name="Simakov O."/>
            <person name="Wilson M."/>
            <person name="Piel J."/>
            <person name="Ashoor H."/>
            <person name="Bougouffa S."/>
            <person name="Bajic V.B."/>
            <person name="Ryu T."/>
            <person name="Ravasi T."/>
            <person name="Bayer T."/>
            <person name="Micklem G."/>
            <person name="Kim H."/>
            <person name="Bhak J."/>
            <person name="Lajeunesse T.C."/>
            <person name="Voolstra C.R."/>
        </authorList>
    </citation>
    <scope>NUCLEOTIDE SEQUENCE [LARGE SCALE GENOMIC DNA]</scope>
    <source>
        <strain evidence="3 4">CCMP2467</strain>
    </source>
</reference>
<dbReference type="InterPro" id="IPR036259">
    <property type="entry name" value="MFS_trans_sf"/>
</dbReference>
<dbReference type="AlphaFoldDB" id="A0A1Q9DJA4"/>
<dbReference type="Gene3D" id="1.20.1250.20">
    <property type="entry name" value="MFS general substrate transporter like domains"/>
    <property type="match status" value="1"/>
</dbReference>
<dbReference type="OrthoDB" id="541403at2759"/>
<dbReference type="Proteomes" id="UP000186817">
    <property type="component" value="Unassembled WGS sequence"/>
</dbReference>
<dbReference type="PANTHER" id="PTHR23525">
    <property type="entry name" value="TRANSPORTER, PUTATIVE-RELATED"/>
    <property type="match status" value="1"/>
</dbReference>
<dbReference type="SUPFAM" id="SSF103473">
    <property type="entry name" value="MFS general substrate transporter"/>
    <property type="match status" value="1"/>
</dbReference>
<dbReference type="GO" id="GO:0022857">
    <property type="term" value="F:transmembrane transporter activity"/>
    <property type="evidence" value="ECO:0007669"/>
    <property type="project" value="InterPro"/>
</dbReference>
<feature type="region of interest" description="Disordered" evidence="1">
    <location>
        <begin position="620"/>
        <end position="644"/>
    </location>
</feature>
<keyword evidence="2" id="KW-1133">Transmembrane helix</keyword>
<evidence type="ECO:0000256" key="1">
    <source>
        <dbReference type="SAM" id="MobiDB-lite"/>
    </source>
</evidence>
<proteinExistence type="predicted"/>
<gene>
    <name evidence="3" type="ORF">AK812_SmicGene22666</name>
</gene>
<feature type="transmembrane region" description="Helical" evidence="2">
    <location>
        <begin position="27"/>
        <end position="47"/>
    </location>
</feature>
<keyword evidence="2" id="KW-0812">Transmembrane</keyword>
<feature type="compositionally biased region" description="Basic and acidic residues" evidence="1">
    <location>
        <begin position="622"/>
        <end position="637"/>
    </location>
</feature>
<dbReference type="OMA" id="LHINVYL"/>
<feature type="transmembrane region" description="Helical" evidence="2">
    <location>
        <begin position="247"/>
        <end position="271"/>
    </location>
</feature>
<dbReference type="InterPro" id="IPR011701">
    <property type="entry name" value="MFS"/>
</dbReference>
<evidence type="ECO:0000256" key="2">
    <source>
        <dbReference type="SAM" id="Phobius"/>
    </source>
</evidence>
<organism evidence="3 4">
    <name type="scientific">Symbiodinium microadriaticum</name>
    <name type="common">Dinoflagellate</name>
    <name type="synonym">Zooxanthella microadriatica</name>
    <dbReference type="NCBI Taxonomy" id="2951"/>
    <lineage>
        <taxon>Eukaryota</taxon>
        <taxon>Sar</taxon>
        <taxon>Alveolata</taxon>
        <taxon>Dinophyceae</taxon>
        <taxon>Suessiales</taxon>
        <taxon>Symbiodiniaceae</taxon>
        <taxon>Symbiodinium</taxon>
    </lineage>
</organism>
<dbReference type="Pfam" id="PF07690">
    <property type="entry name" value="MFS_1"/>
    <property type="match status" value="1"/>
</dbReference>